<dbReference type="Pfam" id="PF00335">
    <property type="entry name" value="Tetraspanin"/>
    <property type="match status" value="1"/>
</dbReference>
<keyword evidence="8" id="KW-1185">Reference proteome</keyword>
<dbReference type="Gene3D" id="1.10.1450.10">
    <property type="entry name" value="Tetraspanin"/>
    <property type="match status" value="1"/>
</dbReference>
<evidence type="ECO:0000313" key="8">
    <source>
        <dbReference type="Proteomes" id="UP000186922"/>
    </source>
</evidence>
<dbReference type="InterPro" id="IPR018499">
    <property type="entry name" value="Tetraspanin/Peripherin"/>
</dbReference>
<dbReference type="PIRSF" id="PIRSF002419">
    <property type="entry name" value="Tetraspanin"/>
    <property type="match status" value="1"/>
</dbReference>
<dbReference type="OrthoDB" id="9993879at2759"/>
<evidence type="ECO:0000256" key="6">
    <source>
        <dbReference type="RuleBase" id="RU361218"/>
    </source>
</evidence>
<feature type="transmembrane region" description="Helical" evidence="6">
    <location>
        <begin position="63"/>
        <end position="89"/>
    </location>
</feature>
<dbReference type="InterPro" id="IPR008952">
    <property type="entry name" value="Tetraspanin_EC2_sf"/>
</dbReference>
<evidence type="ECO:0000256" key="5">
    <source>
        <dbReference type="ARBA" id="ARBA00023136"/>
    </source>
</evidence>
<comment type="similarity">
    <text evidence="2 6">Belongs to the tetraspanin (TM4SF) family.</text>
</comment>
<comment type="subcellular location">
    <subcellularLocation>
        <location evidence="1 6">Membrane</location>
        <topology evidence="1 6">Multi-pass membrane protein</topology>
    </subcellularLocation>
</comment>
<evidence type="ECO:0000256" key="3">
    <source>
        <dbReference type="ARBA" id="ARBA00022692"/>
    </source>
</evidence>
<evidence type="ECO:0000256" key="4">
    <source>
        <dbReference type="ARBA" id="ARBA00022989"/>
    </source>
</evidence>
<gene>
    <name evidence="7" type="primary">RvY_09396-1</name>
    <name evidence="7" type="synonym">RvY_09396.1</name>
    <name evidence="7" type="ORF">RvY_09396</name>
</gene>
<dbReference type="AlphaFoldDB" id="A0A1D1VBE8"/>
<keyword evidence="3 6" id="KW-0812">Transmembrane</keyword>
<dbReference type="EMBL" id="BDGG01000004">
    <property type="protein sequence ID" value="GAU98220.1"/>
    <property type="molecule type" value="Genomic_DNA"/>
</dbReference>
<dbReference type="InterPro" id="IPR000301">
    <property type="entry name" value="Tetraspanin_animals"/>
</dbReference>
<dbReference type="GO" id="GO:0005886">
    <property type="term" value="C:plasma membrane"/>
    <property type="evidence" value="ECO:0007669"/>
    <property type="project" value="TreeGrafter"/>
</dbReference>
<evidence type="ECO:0000256" key="1">
    <source>
        <dbReference type="ARBA" id="ARBA00004141"/>
    </source>
</evidence>
<feature type="transmembrane region" description="Helical" evidence="6">
    <location>
        <begin position="96"/>
        <end position="121"/>
    </location>
</feature>
<dbReference type="SUPFAM" id="SSF48652">
    <property type="entry name" value="Tetraspanin"/>
    <property type="match status" value="1"/>
</dbReference>
<accession>A0A1D1VBE8</accession>
<feature type="transmembrane region" description="Helical" evidence="6">
    <location>
        <begin position="30"/>
        <end position="51"/>
    </location>
</feature>
<dbReference type="Proteomes" id="UP000186922">
    <property type="component" value="Unassembled WGS sequence"/>
</dbReference>
<dbReference type="PRINTS" id="PR00259">
    <property type="entry name" value="TMFOUR"/>
</dbReference>
<comment type="caution">
    <text evidence="7">The sequence shown here is derived from an EMBL/GenBank/DDBJ whole genome shotgun (WGS) entry which is preliminary data.</text>
</comment>
<proteinExistence type="inferred from homology"/>
<protein>
    <recommendedName>
        <fullName evidence="6">Tetraspanin</fullName>
    </recommendedName>
</protein>
<dbReference type="STRING" id="947166.A0A1D1VBE8"/>
<feature type="transmembrane region" description="Helical" evidence="6">
    <location>
        <begin position="230"/>
        <end position="253"/>
    </location>
</feature>
<evidence type="ECO:0000313" key="7">
    <source>
        <dbReference type="EMBL" id="GAU98220.1"/>
    </source>
</evidence>
<keyword evidence="5 6" id="KW-0472">Membrane</keyword>
<evidence type="ECO:0000256" key="2">
    <source>
        <dbReference type="ARBA" id="ARBA00006840"/>
    </source>
</evidence>
<dbReference type="PANTHER" id="PTHR19282">
    <property type="entry name" value="TETRASPANIN"/>
    <property type="match status" value="1"/>
</dbReference>
<dbReference type="PANTHER" id="PTHR19282:SF544">
    <property type="entry name" value="TETRASPANIN"/>
    <property type="match status" value="1"/>
</dbReference>
<keyword evidence="4 6" id="KW-1133">Transmembrane helix</keyword>
<name>A0A1D1VBE8_RAMVA</name>
<organism evidence="7 8">
    <name type="scientific">Ramazzottius varieornatus</name>
    <name type="common">Water bear</name>
    <name type="synonym">Tardigrade</name>
    <dbReference type="NCBI Taxonomy" id="947166"/>
    <lineage>
        <taxon>Eukaryota</taxon>
        <taxon>Metazoa</taxon>
        <taxon>Ecdysozoa</taxon>
        <taxon>Tardigrada</taxon>
        <taxon>Eutardigrada</taxon>
        <taxon>Parachela</taxon>
        <taxon>Hypsibioidea</taxon>
        <taxon>Ramazzottiidae</taxon>
        <taxon>Ramazzottius</taxon>
    </lineage>
</organism>
<reference evidence="7 8" key="1">
    <citation type="journal article" date="2016" name="Nat. Commun.">
        <title>Extremotolerant tardigrade genome and improved radiotolerance of human cultured cells by tardigrade-unique protein.</title>
        <authorList>
            <person name="Hashimoto T."/>
            <person name="Horikawa D.D."/>
            <person name="Saito Y."/>
            <person name="Kuwahara H."/>
            <person name="Kozuka-Hata H."/>
            <person name="Shin-I T."/>
            <person name="Minakuchi Y."/>
            <person name="Ohishi K."/>
            <person name="Motoyama A."/>
            <person name="Aizu T."/>
            <person name="Enomoto A."/>
            <person name="Kondo K."/>
            <person name="Tanaka S."/>
            <person name="Hara Y."/>
            <person name="Koshikawa S."/>
            <person name="Sagara H."/>
            <person name="Miura T."/>
            <person name="Yokobori S."/>
            <person name="Miyagawa K."/>
            <person name="Suzuki Y."/>
            <person name="Kubo T."/>
            <person name="Oyama M."/>
            <person name="Kohara Y."/>
            <person name="Fujiyama A."/>
            <person name="Arakawa K."/>
            <person name="Katayama T."/>
            <person name="Toyoda A."/>
            <person name="Kunieda T."/>
        </authorList>
    </citation>
    <scope>NUCLEOTIDE SEQUENCE [LARGE SCALE GENOMIC DNA]</scope>
    <source>
        <strain evidence="7 8">YOKOZUNA-1</strain>
    </source>
</reference>
<sequence>MSRKKPTRRPEGTPKNEGLKIDLLQRLLSFFNVFFLLTGLGVLSIAVWLLITQRASLLVSPTYAMAIYLLVVSGCLVVFAAVIGFCGIFKLKKGLLYTYIFLLLLIFLMEAAAGVLAYLYADQMKIDLQTRLKEIVSDGYGTDSSLTDSMDSLQQNIGCCGSILFDDWAASAWADDARIINNKKEDYTPVPDSCCKNITADCGFLSHPSNIYYDGCAEAFSQQLRYQLNIIGGVGLGVCLVQLFGAILSCCLLSKIKNPKHDAVRYSHGGRYGG</sequence>